<evidence type="ECO:0000313" key="2">
    <source>
        <dbReference type="Proteomes" id="UP000008694"/>
    </source>
</evidence>
<dbReference type="STRING" id="81972.D7MJK7"/>
<dbReference type="Gramene" id="scaffold_704089.1">
    <property type="protein sequence ID" value="scaffold_704089.1"/>
    <property type="gene ID" value="scaffold_704089.1"/>
</dbReference>
<dbReference type="eggNOG" id="KOG1072">
    <property type="taxonomic scope" value="Eukaryota"/>
</dbReference>
<dbReference type="Gene3D" id="2.120.10.80">
    <property type="entry name" value="Kelch-type beta propeller"/>
    <property type="match status" value="1"/>
</dbReference>
<dbReference type="InterPro" id="IPR015915">
    <property type="entry name" value="Kelch-typ_b-propeller"/>
</dbReference>
<reference evidence="2" key="1">
    <citation type="journal article" date="2011" name="Nat. Genet.">
        <title>The Arabidopsis lyrata genome sequence and the basis of rapid genome size change.</title>
        <authorList>
            <person name="Hu T.T."/>
            <person name="Pattyn P."/>
            <person name="Bakker E.G."/>
            <person name="Cao J."/>
            <person name="Cheng J.-F."/>
            <person name="Clark R.M."/>
            <person name="Fahlgren N."/>
            <person name="Fawcett J.A."/>
            <person name="Grimwood J."/>
            <person name="Gundlach H."/>
            <person name="Haberer G."/>
            <person name="Hollister J.D."/>
            <person name="Ossowski S."/>
            <person name="Ottilar R.P."/>
            <person name="Salamov A.A."/>
            <person name="Schneeberger K."/>
            <person name="Spannagl M."/>
            <person name="Wang X."/>
            <person name="Yang L."/>
            <person name="Nasrallah M.E."/>
            <person name="Bergelson J."/>
            <person name="Carrington J.C."/>
            <person name="Gaut B.S."/>
            <person name="Schmutz J."/>
            <person name="Mayer K.F.X."/>
            <person name="Van de Peer Y."/>
            <person name="Grigoriev I.V."/>
            <person name="Nordborg M."/>
            <person name="Weigel D."/>
            <person name="Guo Y.-L."/>
        </authorList>
    </citation>
    <scope>NUCLEOTIDE SEQUENCE [LARGE SCALE GENOMIC DNA]</scope>
    <source>
        <strain evidence="2">cv. MN47</strain>
    </source>
</reference>
<dbReference type="EMBL" id="GL348719">
    <property type="protein sequence ID" value="EFH44969.1"/>
    <property type="molecule type" value="Genomic_DNA"/>
</dbReference>
<dbReference type="InterPro" id="IPR006652">
    <property type="entry name" value="Kelch_1"/>
</dbReference>
<sequence>MTVARVDPIVVLIDQKIYVMRGCEDDESANLFEVFDIKTQIWRSLPSPGADHELCTYIMVYPVLLKKSFT</sequence>
<name>D7MJK7_ARALL</name>
<dbReference type="Proteomes" id="UP000008694">
    <property type="component" value="Unassembled WGS sequence"/>
</dbReference>
<keyword evidence="2" id="KW-1185">Reference proteome</keyword>
<dbReference type="SUPFAM" id="SSF117281">
    <property type="entry name" value="Kelch motif"/>
    <property type="match status" value="1"/>
</dbReference>
<dbReference type="Pfam" id="PF01344">
    <property type="entry name" value="Kelch_1"/>
    <property type="match status" value="1"/>
</dbReference>
<organism evidence="2">
    <name type="scientific">Arabidopsis lyrata subsp. lyrata</name>
    <name type="common">Lyre-leaved rock-cress</name>
    <dbReference type="NCBI Taxonomy" id="81972"/>
    <lineage>
        <taxon>Eukaryota</taxon>
        <taxon>Viridiplantae</taxon>
        <taxon>Streptophyta</taxon>
        <taxon>Embryophyta</taxon>
        <taxon>Tracheophyta</taxon>
        <taxon>Spermatophyta</taxon>
        <taxon>Magnoliopsida</taxon>
        <taxon>eudicotyledons</taxon>
        <taxon>Gunneridae</taxon>
        <taxon>Pentapetalae</taxon>
        <taxon>rosids</taxon>
        <taxon>malvids</taxon>
        <taxon>Brassicales</taxon>
        <taxon>Brassicaceae</taxon>
        <taxon>Camelineae</taxon>
        <taxon>Arabidopsis</taxon>
    </lineage>
</organism>
<proteinExistence type="predicted"/>
<evidence type="ECO:0008006" key="3">
    <source>
        <dbReference type="Google" id="ProtNLM"/>
    </source>
</evidence>
<dbReference type="AlphaFoldDB" id="D7MJK7"/>
<evidence type="ECO:0000313" key="1">
    <source>
        <dbReference type="EMBL" id="EFH44969.1"/>
    </source>
</evidence>
<protein>
    <recommendedName>
        <fullName evidence="3">Kelch repeat-containing F-box family protein</fullName>
    </recommendedName>
</protein>
<accession>D7MJK7</accession>
<dbReference type="HOGENOM" id="CLU_203451_0_0_1"/>
<gene>
    <name evidence="1" type="ORF">ARALYDRAFT_916347</name>
</gene>